<keyword evidence="3" id="KW-0489">Methyltransferase</keyword>
<gene>
    <name evidence="7" type="ORF">FH972_022006</name>
</gene>
<evidence type="ECO:0000256" key="5">
    <source>
        <dbReference type="ARBA" id="ARBA00022691"/>
    </source>
</evidence>
<dbReference type="PANTHER" id="PTHR12303">
    <property type="entry name" value="CARNOSINE N-METHYLTRANSFERASE"/>
    <property type="match status" value="1"/>
</dbReference>
<dbReference type="EMBL" id="VIBQ01000010">
    <property type="protein sequence ID" value="KAB8339070.1"/>
    <property type="molecule type" value="Genomic_DNA"/>
</dbReference>
<protein>
    <recommendedName>
        <fullName evidence="2">carnosine N-methyltransferase</fullName>
        <ecNumber evidence="2">2.1.1.22</ecNumber>
    </recommendedName>
</protein>
<dbReference type="SMART" id="SM01296">
    <property type="entry name" value="N2227"/>
    <property type="match status" value="1"/>
</dbReference>
<dbReference type="GO" id="GO:0032259">
    <property type="term" value="P:methylation"/>
    <property type="evidence" value="ECO:0007669"/>
    <property type="project" value="UniProtKB-KW"/>
</dbReference>
<proteinExistence type="inferred from homology"/>
<dbReference type="SUPFAM" id="SSF53335">
    <property type="entry name" value="S-adenosyl-L-methionine-dependent methyltransferases"/>
    <property type="match status" value="1"/>
</dbReference>
<evidence type="ECO:0000313" key="8">
    <source>
        <dbReference type="Proteomes" id="UP000327013"/>
    </source>
</evidence>
<evidence type="ECO:0000256" key="4">
    <source>
        <dbReference type="ARBA" id="ARBA00022679"/>
    </source>
</evidence>
<evidence type="ECO:0000256" key="2">
    <source>
        <dbReference type="ARBA" id="ARBA00012003"/>
    </source>
</evidence>
<reference evidence="7 8" key="1">
    <citation type="submission" date="2019-06" db="EMBL/GenBank/DDBJ databases">
        <title>A chromosomal-level reference genome of Carpinus fangiana (Coryloideae, Betulaceae).</title>
        <authorList>
            <person name="Yang X."/>
            <person name="Wang Z."/>
            <person name="Zhang L."/>
            <person name="Hao G."/>
            <person name="Liu J."/>
            <person name="Yang Y."/>
        </authorList>
    </citation>
    <scope>NUCLEOTIDE SEQUENCE [LARGE SCALE GENOMIC DNA]</scope>
    <source>
        <strain evidence="7">Cfa_2016G</strain>
        <tissue evidence="7">Leaf</tissue>
    </source>
</reference>
<organism evidence="7 8">
    <name type="scientific">Carpinus fangiana</name>
    <dbReference type="NCBI Taxonomy" id="176857"/>
    <lineage>
        <taxon>Eukaryota</taxon>
        <taxon>Viridiplantae</taxon>
        <taxon>Streptophyta</taxon>
        <taxon>Embryophyta</taxon>
        <taxon>Tracheophyta</taxon>
        <taxon>Spermatophyta</taxon>
        <taxon>Magnoliopsida</taxon>
        <taxon>eudicotyledons</taxon>
        <taxon>Gunneridae</taxon>
        <taxon>Pentapetalae</taxon>
        <taxon>rosids</taxon>
        <taxon>fabids</taxon>
        <taxon>Fagales</taxon>
        <taxon>Betulaceae</taxon>
        <taxon>Carpinus</taxon>
    </lineage>
</organism>
<comment type="similarity">
    <text evidence="1">Belongs to the carnosine N-methyltransferase family.</text>
</comment>
<name>A0A5N6KRC3_9ROSI</name>
<keyword evidence="4" id="KW-0808">Transferase</keyword>
<evidence type="ECO:0000313" key="7">
    <source>
        <dbReference type="EMBL" id="KAB8339070.1"/>
    </source>
</evidence>
<dbReference type="PANTHER" id="PTHR12303:SF6">
    <property type="entry name" value="CARNOSINE N-METHYLTRANSFERASE"/>
    <property type="match status" value="1"/>
</dbReference>
<dbReference type="AlphaFoldDB" id="A0A5N6KRC3"/>
<evidence type="ECO:0000256" key="3">
    <source>
        <dbReference type="ARBA" id="ARBA00022603"/>
    </source>
</evidence>
<comment type="caution">
    <text evidence="7">The sequence shown here is derived from an EMBL/GenBank/DDBJ whole genome shotgun (WGS) entry which is preliminary data.</text>
</comment>
<evidence type="ECO:0000256" key="1">
    <source>
        <dbReference type="ARBA" id="ARBA00010086"/>
    </source>
</evidence>
<dbReference type="Gene3D" id="3.40.50.150">
    <property type="entry name" value="Vaccinia Virus protein VP39"/>
    <property type="match status" value="1"/>
</dbReference>
<sequence length="368" mass="40579">MLSKPPFSYLETLNKVDDCIDINSDLAEAILDAGLASVGLSPASQPDDTKVALPEWHNAATKIDLDKARSTVHQMFRDWSAEGAVEREACYGPVMQYLYEEFGLQRQNGEAIEVLVPGAGLGRLVFDLCREGYLAEGNEISYHQLLTSSFILNHTSKADEWALHPFALSFSNQHNRADQLRKVTIPDVHPGGTVSAGGMGMTTGDFVTLYSDEENKSRFDAVATVFFIDTAPNVLTYIDTIWCCLKPGGIWVNLGPLLWHFEEKQVGQSNGGDDEEGSSRDKADRTGYIGEAGSFEPSADEVKLLVEQAGFIVEKYEMHSTTTGYVQNGRSMLRSMYEPCRWVARKPTPAPALQRSPDTPNIEVETVS</sequence>
<dbReference type="EC" id="2.1.1.22" evidence="2"/>
<dbReference type="GO" id="GO:0030735">
    <property type="term" value="F:carnosine N-methyltransferase activity"/>
    <property type="evidence" value="ECO:0007669"/>
    <property type="project" value="UniProtKB-EC"/>
</dbReference>
<dbReference type="OrthoDB" id="978at2759"/>
<dbReference type="InterPro" id="IPR029063">
    <property type="entry name" value="SAM-dependent_MTases_sf"/>
</dbReference>
<dbReference type="InterPro" id="IPR012901">
    <property type="entry name" value="CARME"/>
</dbReference>
<accession>A0A5N6KRC3</accession>
<keyword evidence="5" id="KW-0949">S-adenosyl-L-methionine</keyword>
<feature type="region of interest" description="Disordered" evidence="6">
    <location>
        <begin position="266"/>
        <end position="294"/>
    </location>
</feature>
<feature type="region of interest" description="Disordered" evidence="6">
    <location>
        <begin position="348"/>
        <end position="368"/>
    </location>
</feature>
<keyword evidence="8" id="KW-1185">Reference proteome</keyword>
<evidence type="ECO:0000256" key="6">
    <source>
        <dbReference type="SAM" id="MobiDB-lite"/>
    </source>
</evidence>
<dbReference type="Pfam" id="PF07942">
    <property type="entry name" value="CARME"/>
    <property type="match status" value="1"/>
</dbReference>
<dbReference type="Proteomes" id="UP000327013">
    <property type="component" value="Unassembled WGS sequence"/>
</dbReference>